<evidence type="ECO:0000313" key="2">
    <source>
        <dbReference type="Proteomes" id="UP001180754"/>
    </source>
</evidence>
<comment type="caution">
    <text evidence="1">The sequence shown here is derived from an EMBL/GenBank/DDBJ whole genome shotgun (WGS) entry which is preliminary data.</text>
</comment>
<dbReference type="EMBL" id="JAVRFD010000001">
    <property type="protein sequence ID" value="MDT0541185.1"/>
    <property type="molecule type" value="Genomic_DNA"/>
</dbReference>
<name>A0ABU2X6L3_9ACTN</name>
<keyword evidence="2" id="KW-1185">Reference proteome</keyword>
<protein>
    <submittedName>
        <fullName evidence="1">Uncharacterized protein</fullName>
    </submittedName>
</protein>
<gene>
    <name evidence="1" type="ORF">RND15_00405</name>
</gene>
<evidence type="ECO:0000313" key="1">
    <source>
        <dbReference type="EMBL" id="MDT0541185.1"/>
    </source>
</evidence>
<dbReference type="Proteomes" id="UP001180754">
    <property type="component" value="Unassembled WGS sequence"/>
</dbReference>
<accession>A0ABU2X6L3</accession>
<dbReference type="RefSeq" id="WP_311721442.1">
    <property type="nucleotide sequence ID" value="NZ_JAVRFD010000001.1"/>
</dbReference>
<organism evidence="1 2">
    <name type="scientific">Streptomyces lonegramiae</name>
    <dbReference type="NCBI Taxonomy" id="3075524"/>
    <lineage>
        <taxon>Bacteria</taxon>
        <taxon>Bacillati</taxon>
        <taxon>Actinomycetota</taxon>
        <taxon>Actinomycetes</taxon>
        <taxon>Kitasatosporales</taxon>
        <taxon>Streptomycetaceae</taxon>
        <taxon>Streptomyces</taxon>
    </lineage>
</organism>
<reference evidence="1" key="1">
    <citation type="submission" date="2024-05" db="EMBL/GenBank/DDBJ databases">
        <title>30 novel species of actinomycetes from the DSMZ collection.</title>
        <authorList>
            <person name="Nouioui I."/>
        </authorList>
    </citation>
    <scope>NUCLEOTIDE SEQUENCE</scope>
    <source>
        <strain evidence="1">DSM 41529</strain>
    </source>
</reference>
<sequence length="41" mass="4751">MLDVVGAEPRNPCQRLRVEEDERGSHTALEWDVVVVDKLCW</sequence>
<proteinExistence type="predicted"/>